<dbReference type="GO" id="GO:0004803">
    <property type="term" value="F:transposase activity"/>
    <property type="evidence" value="ECO:0007669"/>
    <property type="project" value="InterPro"/>
</dbReference>
<sequence>MLIFYGSRKSIQLAAAKGFKRLSRVPKGKAEEIAAALKSGIDIKDTPDFVIATIQSKVRQIKYLKEEIKTLEKVLCSSAPINTEQVDLLCSLKGMGRVTATTLLLFIEDFNRFEDAAHIASFFGVQPRIKKSGDGAYKPRVFPLIRNRRG</sequence>
<reference evidence="2 3" key="1">
    <citation type="submission" date="2019-08" db="EMBL/GenBank/DDBJ databases">
        <title>Lewinella sp. strain SSH13 Genome sequencing and assembly.</title>
        <authorList>
            <person name="Kim I."/>
        </authorList>
    </citation>
    <scope>NUCLEOTIDE SEQUENCE [LARGE SCALE GENOMIC DNA]</scope>
    <source>
        <strain evidence="2 3">SSH13</strain>
    </source>
</reference>
<name>A0A5C7FBD9_9BACT</name>
<dbReference type="Pfam" id="PF02371">
    <property type="entry name" value="Transposase_20"/>
    <property type="match status" value="1"/>
</dbReference>
<accession>A0A5C7FBD9</accession>
<dbReference type="OrthoDB" id="964423at2"/>
<organism evidence="2 3">
    <name type="scientific">Neolewinella aurantiaca</name>
    <dbReference type="NCBI Taxonomy" id="2602767"/>
    <lineage>
        <taxon>Bacteria</taxon>
        <taxon>Pseudomonadati</taxon>
        <taxon>Bacteroidota</taxon>
        <taxon>Saprospiria</taxon>
        <taxon>Saprospirales</taxon>
        <taxon>Lewinellaceae</taxon>
        <taxon>Neolewinella</taxon>
    </lineage>
</organism>
<protein>
    <submittedName>
        <fullName evidence="2">IS110 family transposase</fullName>
    </submittedName>
</protein>
<gene>
    <name evidence="2" type="ORF">FUA23_21455</name>
</gene>
<evidence type="ECO:0000313" key="2">
    <source>
        <dbReference type="EMBL" id="TXF83904.1"/>
    </source>
</evidence>
<dbReference type="InterPro" id="IPR047650">
    <property type="entry name" value="Transpos_IS110"/>
</dbReference>
<keyword evidence="3" id="KW-1185">Reference proteome</keyword>
<dbReference type="RefSeq" id="WP_147932835.1">
    <property type="nucleotide sequence ID" value="NZ_VOXD01000056.1"/>
</dbReference>
<proteinExistence type="predicted"/>
<dbReference type="Proteomes" id="UP000321907">
    <property type="component" value="Unassembled WGS sequence"/>
</dbReference>
<evidence type="ECO:0000313" key="3">
    <source>
        <dbReference type="Proteomes" id="UP000321907"/>
    </source>
</evidence>
<dbReference type="PANTHER" id="PTHR33055">
    <property type="entry name" value="TRANSPOSASE FOR INSERTION SEQUENCE ELEMENT IS1111A"/>
    <property type="match status" value="1"/>
</dbReference>
<evidence type="ECO:0000259" key="1">
    <source>
        <dbReference type="Pfam" id="PF02371"/>
    </source>
</evidence>
<dbReference type="GO" id="GO:0006313">
    <property type="term" value="P:DNA transposition"/>
    <property type="evidence" value="ECO:0007669"/>
    <property type="project" value="InterPro"/>
</dbReference>
<dbReference type="GO" id="GO:0003677">
    <property type="term" value="F:DNA binding"/>
    <property type="evidence" value="ECO:0007669"/>
    <property type="project" value="InterPro"/>
</dbReference>
<comment type="caution">
    <text evidence="2">The sequence shown here is derived from an EMBL/GenBank/DDBJ whole genome shotgun (WGS) entry which is preliminary data.</text>
</comment>
<feature type="domain" description="Transposase IS116/IS110/IS902 C-terminal" evidence="1">
    <location>
        <begin position="87"/>
        <end position="137"/>
    </location>
</feature>
<dbReference type="AlphaFoldDB" id="A0A5C7FBD9"/>
<dbReference type="EMBL" id="VOXD01000056">
    <property type="protein sequence ID" value="TXF83904.1"/>
    <property type="molecule type" value="Genomic_DNA"/>
</dbReference>
<dbReference type="InterPro" id="IPR003346">
    <property type="entry name" value="Transposase_20"/>
</dbReference>